<protein>
    <submittedName>
        <fullName evidence="1">Uncharacterized protein</fullName>
    </submittedName>
</protein>
<dbReference type="EMBL" id="CM037620">
    <property type="protein sequence ID" value="KAH7994786.1"/>
    <property type="molecule type" value="Genomic_DNA"/>
</dbReference>
<evidence type="ECO:0000313" key="2">
    <source>
        <dbReference type="Proteomes" id="UP000827872"/>
    </source>
</evidence>
<sequence length="1878" mass="204955">MYNLEEEEDCENTTDVTIPPALQFINGKQQVTTSPKDTKAEEARSDQIESLSHFKNVTFSQINETSVVSENEGSSTIVQNESSEIIETTTTPKPMAESAIIELVFSGESEVSTTDKTLEITSIHDKSLSEVPESLTQARKDLHKTLPKHSSLSAEYSEDFTTNPQLNRDISSHTVKTTLKDSKKVSATTSPASDFSTATSVTINMEEMTSNEATALQNDYESSFSPEILSLLKHSFETTRSPSSLGSPEGSGDVQEENSKSATMTIKMAETEKITVWETSSDFGTTVPTKISHDTSHRLASLYQEATSTVDQGSVEPFTTQYITELILEKNVLSSTKTAMKSEGDEDRTVSTISSPKQYSETVEAEKLLLSNEFVNFTDKVRTESQGSITLSKTSSVTDSPPLKIKDITEKSMLTDEVSGDGSTDVWRKHGTDMLFKGPTSKVVSTDSPFIDPGSGEMDVMIHTTLSPFPLSGPENTDVQEKERDILSTDSSSVKHAIFTDPTVAELSTELHRWAMGTITKGQVSKNTADSEGLLTDTINIATLLSFSEKSILEPNEEVTTYPPAIEQKHDLFETSGVTSVQPLMNITSNIIMTHDVENIKPVIESTESESTLIISPSPPAILTNDIVLEEIVESGQPKSTRPFSPTTFTDKTSPMDMGSGDGSRDDGSSTKLVPHGPVERIVDNQFPLMEEGSGDIDSFTDPSMKTTVLSPLLVERLGTQTTKNVRKDSHMTSIYNLFTDAPTKFGIYSDTEIITTNIGIVGEVSNIQKMKEEVPVGVEIKDFGVKPTLKDETNSSEEGIFEISGKMALTSNVITEQSYIKSTKSEAGQPGILSVSTFGPNSENMNFDVSSATEPVQTKLSPLDKTLRTESKIFQNRDISTSPTFGEKEDLLIQNAYPTEATSVKHIPLVLTTYKSVTTTVVGNIPLFSEQGSGDELLTVPSTTVAESSAILLGISNRSDYDIHSKPSRVNFLAKEIKEIHNHTSKSNDDSSSKIKFLHTAAETTRDTVELVSSTVDARLSDTEASTIKLPFPVTSQNQEKYYHKGEDITSSTPMDRITHEDTTGVSEFSRTSDFRNIETLQTTPVSKMLSRTVDESSGEGSGWMDSVGKHSGSPTQLPKSEIILTPDTHVENYSMNSDSAIDKSQIMLAPLEEKQVLPTSANNLSEITVEESSMNIIRDYEELIPIVDDKRNYSGNISKFSDITLVGPNSGIASDEKTIIDADLLKSTLEDTGAQTMVLTETHLAYDDNTATTIEMEIQSTTPEFAFTDNELDSFGDYQETPETRKFIFSEPITDEQTPPPDDVGSGDVISFTAENPDTRELSNTFTLLPDITFVVSSTISSPTSSRTGEKEKVSLFESKDFASKTPIEDNSELQTLSDNQAIADESEIVSTSGLSEKGQIELDEKKDITPFSIPPSLLIKTGQNFTTSSEEENIVSVQLVSQRATGNEETHNDGIKTAPTESTKTDPENFLSVTETPKSPVTVHLLNGAYRYPEEIMLSTVSSVDSEKHDSLLIQSFREVSADITATYKPPTKESSDSTEFLFSSSPELESEGMANESTTVSSRQVTQMRGKPGHSSEVITWEEITVSEEPLSEKDKPTAFTQLDAKVIINSAEEETSESVRELSQLDENSAEGALPRLHTTSSSVPHESKTGGVFDTDEKVNTQPVLPPPSVDTILENQTDLKVPKESTPISSYTATKRPLPENIPEYNKQTRNTEDLSSSELVTPPFLLLDVINGSDFLIGTGGGSVEGTAVHIPDQDPCKSNSCLHGGTCYPRDSFYICTCMPGYSGERCETDADECQSSPCRNGATCIDGVNTFSCLCLPSYVGALCEKELSRISASLSPLNMINCHQLLLSVNWIDNEYDGSFMLEADPE</sequence>
<evidence type="ECO:0000313" key="1">
    <source>
        <dbReference type="EMBL" id="KAH7994786.1"/>
    </source>
</evidence>
<gene>
    <name evidence="1" type="ORF">K3G42_015523</name>
</gene>
<organism evidence="1 2">
    <name type="scientific">Sphaerodactylus townsendi</name>
    <dbReference type="NCBI Taxonomy" id="933632"/>
    <lineage>
        <taxon>Eukaryota</taxon>
        <taxon>Metazoa</taxon>
        <taxon>Chordata</taxon>
        <taxon>Craniata</taxon>
        <taxon>Vertebrata</taxon>
        <taxon>Euteleostomi</taxon>
        <taxon>Lepidosauria</taxon>
        <taxon>Squamata</taxon>
        <taxon>Bifurcata</taxon>
        <taxon>Gekkota</taxon>
        <taxon>Sphaerodactylidae</taxon>
        <taxon>Sphaerodactylus</taxon>
    </lineage>
</organism>
<proteinExistence type="predicted"/>
<dbReference type="Proteomes" id="UP000827872">
    <property type="component" value="Linkage Group LG07"/>
</dbReference>
<accession>A0ACB8EQC1</accession>
<keyword evidence="2" id="KW-1185">Reference proteome</keyword>
<comment type="caution">
    <text evidence="1">The sequence shown here is derived from an EMBL/GenBank/DDBJ whole genome shotgun (WGS) entry which is preliminary data.</text>
</comment>
<reference evidence="1" key="1">
    <citation type="submission" date="2021-08" db="EMBL/GenBank/DDBJ databases">
        <title>The first chromosome-level gecko genome reveals the dynamic sex chromosomes of Neotropical dwarf geckos (Sphaerodactylidae: Sphaerodactylus).</title>
        <authorList>
            <person name="Pinto B.J."/>
            <person name="Keating S.E."/>
            <person name="Gamble T."/>
        </authorList>
    </citation>
    <scope>NUCLEOTIDE SEQUENCE</scope>
    <source>
        <strain evidence="1">TG3544</strain>
    </source>
</reference>
<name>A0ACB8EQC1_9SAUR</name>